<accession>A0ABN1IPU1</accession>
<dbReference type="EMBL" id="BAAAEU010000023">
    <property type="protein sequence ID" value="GAA0718657.1"/>
    <property type="molecule type" value="Genomic_DNA"/>
</dbReference>
<sequence length="496" mass="52390">MRALFVSAWVALCLSGGVTQAGDGGPADHWRALTRTDVEAAFALLRDNHPGATREVGDRIFTAALAAGHAKALARAAAVTNYEGYVATLGEFAGAMGDGHVASGPKFLPRSVSWAGLIAAKHGANWVVANDDPEVAGGEFTGARIVECDGQSADARAREALAFRTDVSVDAMQVVRGAWLLIDEGNPFLARPQACVLEQGGQRISLTLRWSEIDRSKLLSQWWKRSYGAAGFGVRRSGAGVWIAIQELDPRAQAVIDAVKSQEAAVRAAPWVVVDLRGNDGGNDAYAYALAQEIYGPGRVAQVLGPSADGSGCTSVFRASPGNIEALDKSIVAFQKSGDAEGAREYTQAVQAMKAAMAAGRALTGDPTCPARGAPPALRPAASSMMAGKVFVLTDAVCFSSCLQAVDFLRKLGAVQVGQPTGGDTHYSEYRQVTLPSGLSTFSTLVAMMPDAPQKLGPYAPQYEYDGDISDTAALEKWISDTMMKAREPRTAQRYF</sequence>
<evidence type="ECO:0000313" key="4">
    <source>
        <dbReference type="Proteomes" id="UP001501523"/>
    </source>
</evidence>
<proteinExistence type="predicted"/>
<feature type="chain" id="PRO_5046688264" evidence="1">
    <location>
        <begin position="22"/>
        <end position="496"/>
    </location>
</feature>
<name>A0ABN1IPU1_9GAMM</name>
<dbReference type="InterPro" id="IPR029045">
    <property type="entry name" value="ClpP/crotonase-like_dom_sf"/>
</dbReference>
<keyword evidence="4" id="KW-1185">Reference proteome</keyword>
<evidence type="ECO:0000259" key="2">
    <source>
        <dbReference type="Pfam" id="PF03572"/>
    </source>
</evidence>
<organism evidence="3 4">
    <name type="scientific">Dokdonella soli</name>
    <dbReference type="NCBI Taxonomy" id="529810"/>
    <lineage>
        <taxon>Bacteria</taxon>
        <taxon>Pseudomonadati</taxon>
        <taxon>Pseudomonadota</taxon>
        <taxon>Gammaproteobacteria</taxon>
        <taxon>Lysobacterales</taxon>
        <taxon>Rhodanobacteraceae</taxon>
        <taxon>Dokdonella</taxon>
    </lineage>
</organism>
<dbReference type="RefSeq" id="WP_343791895.1">
    <property type="nucleotide sequence ID" value="NZ_BAAAEU010000023.1"/>
</dbReference>
<protein>
    <submittedName>
        <fullName evidence="3">S41 family peptidase</fullName>
    </submittedName>
</protein>
<dbReference type="SUPFAM" id="SSF52096">
    <property type="entry name" value="ClpP/crotonase"/>
    <property type="match status" value="1"/>
</dbReference>
<dbReference type="Proteomes" id="UP001501523">
    <property type="component" value="Unassembled WGS sequence"/>
</dbReference>
<dbReference type="Gene3D" id="3.90.226.10">
    <property type="entry name" value="2-enoyl-CoA Hydratase, Chain A, domain 1"/>
    <property type="match status" value="1"/>
</dbReference>
<dbReference type="Pfam" id="PF03572">
    <property type="entry name" value="Peptidase_S41"/>
    <property type="match status" value="1"/>
</dbReference>
<gene>
    <name evidence="3" type="ORF">GCM10009105_26430</name>
</gene>
<reference evidence="3 4" key="1">
    <citation type="journal article" date="2019" name="Int. J. Syst. Evol. Microbiol.">
        <title>The Global Catalogue of Microorganisms (GCM) 10K type strain sequencing project: providing services to taxonomists for standard genome sequencing and annotation.</title>
        <authorList>
            <consortium name="The Broad Institute Genomics Platform"/>
            <consortium name="The Broad Institute Genome Sequencing Center for Infectious Disease"/>
            <person name="Wu L."/>
            <person name="Ma J."/>
        </authorList>
    </citation>
    <scope>NUCLEOTIDE SEQUENCE [LARGE SCALE GENOMIC DNA]</scope>
    <source>
        <strain evidence="3 4">JCM 15421</strain>
    </source>
</reference>
<dbReference type="InterPro" id="IPR005151">
    <property type="entry name" value="Tail-specific_protease"/>
</dbReference>
<feature type="signal peptide" evidence="1">
    <location>
        <begin position="1"/>
        <end position="21"/>
    </location>
</feature>
<evidence type="ECO:0000256" key="1">
    <source>
        <dbReference type="SAM" id="SignalP"/>
    </source>
</evidence>
<comment type="caution">
    <text evidence="3">The sequence shown here is derived from an EMBL/GenBank/DDBJ whole genome shotgun (WGS) entry which is preliminary data.</text>
</comment>
<keyword evidence="1" id="KW-0732">Signal</keyword>
<evidence type="ECO:0000313" key="3">
    <source>
        <dbReference type="EMBL" id="GAA0718657.1"/>
    </source>
</evidence>
<feature type="domain" description="Tail specific protease" evidence="2">
    <location>
        <begin position="260"/>
        <end position="436"/>
    </location>
</feature>